<evidence type="ECO:0000259" key="3">
    <source>
        <dbReference type="Pfam" id="PF13358"/>
    </source>
</evidence>
<dbReference type="Gene3D" id="3.30.420.10">
    <property type="entry name" value="Ribonuclease H-like superfamily/Ribonuclease H"/>
    <property type="match status" value="1"/>
</dbReference>
<dbReference type="SUPFAM" id="SSF46689">
    <property type="entry name" value="Homeodomain-like"/>
    <property type="match status" value="1"/>
</dbReference>
<dbReference type="Gene3D" id="1.10.10.10">
    <property type="entry name" value="Winged helix-like DNA-binding domain superfamily/Winged helix DNA-binding domain"/>
    <property type="match status" value="1"/>
</dbReference>
<dbReference type="InterPro" id="IPR036397">
    <property type="entry name" value="RNaseH_sf"/>
</dbReference>
<comment type="subcellular location">
    <subcellularLocation>
        <location evidence="1">Nucleus</location>
    </subcellularLocation>
</comment>
<dbReference type="GO" id="GO:0003677">
    <property type="term" value="F:DNA binding"/>
    <property type="evidence" value="ECO:0007669"/>
    <property type="project" value="InterPro"/>
</dbReference>
<evidence type="ECO:0008006" key="6">
    <source>
        <dbReference type="Google" id="ProtNLM"/>
    </source>
</evidence>
<dbReference type="InterPro" id="IPR036388">
    <property type="entry name" value="WH-like_DNA-bd_sf"/>
</dbReference>
<dbReference type="VEuPathDB" id="VectorBase:RPRC000652"/>
<reference evidence="4" key="1">
    <citation type="submission" date="2015-05" db="UniProtKB">
        <authorList>
            <consortium name="EnsemblMetazoa"/>
        </authorList>
    </citation>
    <scope>IDENTIFICATION</scope>
</reference>
<dbReference type="Gene3D" id="1.10.10.60">
    <property type="entry name" value="Homeodomain-like"/>
    <property type="match status" value="1"/>
</dbReference>
<protein>
    <recommendedName>
        <fullName evidence="6">Tc1-like transposase DDE domain-containing protein</fullName>
    </recommendedName>
</protein>
<feature type="domain" description="Tc1-like transposase DDE" evidence="3">
    <location>
        <begin position="137"/>
        <end position="197"/>
    </location>
</feature>
<accession>T1H9E9</accession>
<proteinExistence type="predicted"/>
<dbReference type="InParanoid" id="T1H9E9"/>
<evidence type="ECO:0000313" key="4">
    <source>
        <dbReference type="EnsemblMetazoa" id="RPRC000652-PA"/>
    </source>
</evidence>
<keyword evidence="5" id="KW-1185">Reference proteome</keyword>
<dbReference type="EnsemblMetazoa" id="RPRC000652-RA">
    <property type="protein sequence ID" value="RPRC000652-PA"/>
    <property type="gene ID" value="RPRC000652"/>
</dbReference>
<dbReference type="EMBL" id="ACPB03024116">
    <property type="status" value="NOT_ANNOTATED_CDS"/>
    <property type="molecule type" value="Genomic_DNA"/>
</dbReference>
<dbReference type="Proteomes" id="UP000015103">
    <property type="component" value="Unassembled WGS sequence"/>
</dbReference>
<evidence type="ECO:0000256" key="1">
    <source>
        <dbReference type="ARBA" id="ARBA00004123"/>
    </source>
</evidence>
<dbReference type="Pfam" id="PF11427">
    <property type="entry name" value="HTH_Tnp_Tc3_1"/>
    <property type="match status" value="1"/>
</dbReference>
<dbReference type="STRING" id="13249.T1H9E9"/>
<organism evidence="4 5">
    <name type="scientific">Rhodnius prolixus</name>
    <name type="common">Triatomid bug</name>
    <dbReference type="NCBI Taxonomy" id="13249"/>
    <lineage>
        <taxon>Eukaryota</taxon>
        <taxon>Metazoa</taxon>
        <taxon>Ecdysozoa</taxon>
        <taxon>Arthropoda</taxon>
        <taxon>Hexapoda</taxon>
        <taxon>Insecta</taxon>
        <taxon>Pterygota</taxon>
        <taxon>Neoptera</taxon>
        <taxon>Paraneoptera</taxon>
        <taxon>Hemiptera</taxon>
        <taxon>Heteroptera</taxon>
        <taxon>Panheteroptera</taxon>
        <taxon>Cimicomorpha</taxon>
        <taxon>Reduviidae</taxon>
        <taxon>Triatominae</taxon>
        <taxon>Rhodnius</taxon>
    </lineage>
</organism>
<feature type="domain" description="Tc3 transposase DNA binding" evidence="2">
    <location>
        <begin position="3"/>
        <end position="51"/>
    </location>
</feature>
<dbReference type="InterPro" id="IPR009057">
    <property type="entry name" value="Homeodomain-like_sf"/>
</dbReference>
<dbReference type="GO" id="GO:0005634">
    <property type="term" value="C:nucleus"/>
    <property type="evidence" value="ECO:0007669"/>
    <property type="project" value="UniProtKB-SubCell"/>
</dbReference>
<dbReference type="InterPro" id="IPR038717">
    <property type="entry name" value="Tc1-like_DDE_dom"/>
</dbReference>
<dbReference type="eggNOG" id="ENOG502RT50">
    <property type="taxonomic scope" value="Eukaryota"/>
</dbReference>
<dbReference type="HOGENOM" id="CLU_033666_0_2_1"/>
<sequence length="221" mass="25028">MGRAKALTSEEKNTIVRMKNREFCISEISKNTGRSRKVILNFLKSPESYGTKKSPGRPPALTSRQKRAILKVASNCTLTARQIAARAGVDTSLKNVQKVIRTAPHIQRKKMKRIPPLSTAHKEGRKKFAREHVHVFKEVPKENVILPQDNAPVHTAKVVREFFRKEKIQILDWPARSPNFNIIENVWGHLARSVISRRGGIKENNSGAMAKTTSRIYSTPF</sequence>
<name>T1H9E9_RHOPR</name>
<dbReference type="InterPro" id="IPR025898">
    <property type="entry name" value="Tc3_transposase_DNA-bd_dom"/>
</dbReference>
<evidence type="ECO:0000313" key="5">
    <source>
        <dbReference type="Proteomes" id="UP000015103"/>
    </source>
</evidence>
<dbReference type="AlphaFoldDB" id="T1H9E9"/>
<evidence type="ECO:0000259" key="2">
    <source>
        <dbReference type="Pfam" id="PF11427"/>
    </source>
</evidence>
<dbReference type="OMA" id="NSGAMAK"/>
<dbReference type="Pfam" id="PF13358">
    <property type="entry name" value="DDE_3"/>
    <property type="match status" value="1"/>
</dbReference>